<dbReference type="Gene3D" id="3.40.50.1000">
    <property type="entry name" value="HAD superfamily/HAD-like"/>
    <property type="match status" value="1"/>
</dbReference>
<proteinExistence type="predicted"/>
<dbReference type="InterPro" id="IPR036412">
    <property type="entry name" value="HAD-like_sf"/>
</dbReference>
<organism evidence="1 2">
    <name type="scientific">Arachis hypogaea</name>
    <name type="common">Peanut</name>
    <dbReference type="NCBI Taxonomy" id="3818"/>
    <lineage>
        <taxon>Eukaryota</taxon>
        <taxon>Viridiplantae</taxon>
        <taxon>Streptophyta</taxon>
        <taxon>Embryophyta</taxon>
        <taxon>Tracheophyta</taxon>
        <taxon>Spermatophyta</taxon>
        <taxon>Magnoliopsida</taxon>
        <taxon>eudicotyledons</taxon>
        <taxon>Gunneridae</taxon>
        <taxon>Pentapetalae</taxon>
        <taxon>rosids</taxon>
        <taxon>fabids</taxon>
        <taxon>Fabales</taxon>
        <taxon>Fabaceae</taxon>
        <taxon>Papilionoideae</taxon>
        <taxon>50 kb inversion clade</taxon>
        <taxon>dalbergioids sensu lato</taxon>
        <taxon>Dalbergieae</taxon>
        <taxon>Pterocarpus clade</taxon>
        <taxon>Arachis</taxon>
    </lineage>
</organism>
<reference evidence="1 2" key="1">
    <citation type="submission" date="2019-01" db="EMBL/GenBank/DDBJ databases">
        <title>Sequencing of cultivated peanut Arachis hypogaea provides insights into genome evolution and oil improvement.</title>
        <authorList>
            <person name="Chen X."/>
        </authorList>
    </citation>
    <scope>NUCLEOTIDE SEQUENCE [LARGE SCALE GENOMIC DNA]</scope>
    <source>
        <strain evidence="2">cv. Fuhuasheng</strain>
        <tissue evidence="1">Leaves</tissue>
    </source>
</reference>
<sequence length="288" mass="32571">MENGHQFQEVSKAKYDCLLFDLDDTLYPYSSGLSAQTAKNIEEYMLQKLGMEPAELPEVNQSLYKIYGTTMAGLRAIGYDFDYGDFHRFVHGGLPYHLLKTDPVLRGILQSLPIRKVIFTNADHSHAVRALQRLGLEDCFERIISFDTLNPSNKINTLDVKNGSESKPVSTGIFDFYEYVRHPGPDVKLPKTPVVCKPFEDAFEKVFEIASIDPKRTLFFDDSTRNLLTAKRVGLHTVVVGTSVRTTGIDHALESIHNIREAFPELWEASEKHEIVKYKVAIETSVIA</sequence>
<accession>A0A445A9K6</accession>
<gene>
    <name evidence="1" type="ORF">Ahy_B03g068370</name>
</gene>
<evidence type="ECO:0000313" key="1">
    <source>
        <dbReference type="EMBL" id="RYR23099.1"/>
    </source>
</evidence>
<dbReference type="PANTHER" id="PTHR12725:SF113">
    <property type="entry name" value="HALOACID DEHALOGENASE-LIKE HYDROLASE"/>
    <property type="match status" value="1"/>
</dbReference>
<dbReference type="Proteomes" id="UP000289738">
    <property type="component" value="Chromosome B03"/>
</dbReference>
<comment type="caution">
    <text evidence="1">The sequence shown here is derived from an EMBL/GenBank/DDBJ whole genome shotgun (WGS) entry which is preliminary data.</text>
</comment>
<dbReference type="Gene3D" id="1.10.150.450">
    <property type="match status" value="1"/>
</dbReference>
<dbReference type="SUPFAM" id="SSF56784">
    <property type="entry name" value="HAD-like"/>
    <property type="match status" value="1"/>
</dbReference>
<dbReference type="EMBL" id="SDMP01000013">
    <property type="protein sequence ID" value="RYR23099.1"/>
    <property type="molecule type" value="Genomic_DNA"/>
</dbReference>
<dbReference type="OrthoDB" id="1065058at2759"/>
<dbReference type="SMR" id="A0A445A9K6"/>
<keyword evidence="2" id="KW-1185">Reference proteome</keyword>
<dbReference type="NCBIfam" id="TIGR01993">
    <property type="entry name" value="Pyr-5-nucltdase"/>
    <property type="match status" value="1"/>
</dbReference>
<dbReference type="SFLD" id="SFLDS00003">
    <property type="entry name" value="Haloacid_Dehalogenase"/>
    <property type="match status" value="1"/>
</dbReference>
<dbReference type="InterPro" id="IPR023214">
    <property type="entry name" value="HAD_sf"/>
</dbReference>
<dbReference type="STRING" id="3818.A0A445A9K6"/>
<evidence type="ECO:0000313" key="2">
    <source>
        <dbReference type="Proteomes" id="UP000289738"/>
    </source>
</evidence>
<dbReference type="InterPro" id="IPR006439">
    <property type="entry name" value="HAD-SF_hydro_IA"/>
</dbReference>
<name>A0A445A9K6_ARAHY</name>
<dbReference type="NCBIfam" id="TIGR01509">
    <property type="entry name" value="HAD-SF-IA-v3"/>
    <property type="match status" value="1"/>
</dbReference>
<dbReference type="Gramene" id="arahy.Tifrunner.gnm2.ann2.Ah13g055800.1">
    <property type="protein sequence ID" value="arahy.Tifrunner.gnm2.ann2.Ah13g055800.1-CDS"/>
    <property type="gene ID" value="arahy.Tifrunner.gnm2.ann2.Ah13g055800"/>
</dbReference>
<dbReference type="SFLD" id="SFLDG01129">
    <property type="entry name" value="C1.5:_HAD__Beta-PGM__Phosphata"/>
    <property type="match status" value="1"/>
</dbReference>
<dbReference type="PANTHER" id="PTHR12725">
    <property type="entry name" value="HALOACID DEHALOGENASE-LIKE HYDROLASE"/>
    <property type="match status" value="1"/>
</dbReference>
<dbReference type="AlphaFoldDB" id="A0A445A9K6"/>
<dbReference type="InterPro" id="IPR010237">
    <property type="entry name" value="Pyr-5-nucltdase"/>
</dbReference>
<protein>
    <submittedName>
        <fullName evidence="1">Uncharacterized protein</fullName>
    </submittedName>
</protein>
<dbReference type="SFLD" id="SFLDG01132">
    <property type="entry name" value="C1.5.3:_5'-Nucleotidase_Like"/>
    <property type="match status" value="1"/>
</dbReference>